<dbReference type="Pfam" id="PF03652">
    <property type="entry name" value="RuvX"/>
    <property type="match status" value="1"/>
</dbReference>
<dbReference type="EC" id="3.1.-.-" evidence="5"/>
<evidence type="ECO:0000256" key="3">
    <source>
        <dbReference type="ARBA" id="ARBA00022722"/>
    </source>
</evidence>
<dbReference type="InterPro" id="IPR006641">
    <property type="entry name" value="YqgF/RNaseH-like_dom"/>
</dbReference>
<accession>A0ABU3IBC5</accession>
<keyword evidence="8" id="KW-1185">Reference proteome</keyword>
<dbReference type="InterPro" id="IPR005227">
    <property type="entry name" value="YqgF"/>
</dbReference>
<dbReference type="Gene3D" id="3.30.420.140">
    <property type="entry name" value="YqgF/RNase H-like domain"/>
    <property type="match status" value="1"/>
</dbReference>
<keyword evidence="3 5" id="KW-0540">Nuclease</keyword>
<evidence type="ECO:0000256" key="5">
    <source>
        <dbReference type="HAMAP-Rule" id="MF_00651"/>
    </source>
</evidence>
<name>A0ABU3IBC5_9ACTO</name>
<dbReference type="PANTHER" id="PTHR33317">
    <property type="entry name" value="POLYNUCLEOTIDYL TRANSFERASE, RIBONUCLEASE H-LIKE SUPERFAMILY PROTEIN"/>
    <property type="match status" value="1"/>
</dbReference>
<dbReference type="Proteomes" id="UP001247542">
    <property type="component" value="Unassembled WGS sequence"/>
</dbReference>
<organism evidence="7 8">
    <name type="scientific">Gleimia hominis</name>
    <dbReference type="NCBI Taxonomy" id="595468"/>
    <lineage>
        <taxon>Bacteria</taxon>
        <taxon>Bacillati</taxon>
        <taxon>Actinomycetota</taxon>
        <taxon>Actinomycetes</taxon>
        <taxon>Actinomycetales</taxon>
        <taxon>Actinomycetaceae</taxon>
        <taxon>Gleimia</taxon>
    </lineage>
</organism>
<keyword evidence="2 5" id="KW-0690">Ribosome biogenesis</keyword>
<evidence type="ECO:0000256" key="4">
    <source>
        <dbReference type="ARBA" id="ARBA00022801"/>
    </source>
</evidence>
<gene>
    <name evidence="7" type="primary">ruvX</name>
    <name evidence="7" type="ORF">QS713_06345</name>
</gene>
<proteinExistence type="inferred from homology"/>
<dbReference type="PANTHER" id="PTHR33317:SF4">
    <property type="entry name" value="POLYNUCLEOTIDYL TRANSFERASE, RIBONUCLEASE H-LIKE SUPERFAMILY PROTEIN"/>
    <property type="match status" value="1"/>
</dbReference>
<comment type="subcellular location">
    <subcellularLocation>
        <location evidence="5">Cytoplasm</location>
    </subcellularLocation>
</comment>
<comment type="function">
    <text evidence="5">Could be a nuclease involved in processing of the 5'-end of pre-16S rRNA.</text>
</comment>
<evidence type="ECO:0000259" key="6">
    <source>
        <dbReference type="SMART" id="SM00732"/>
    </source>
</evidence>
<dbReference type="NCBIfam" id="TIGR00250">
    <property type="entry name" value="RNAse_H_YqgF"/>
    <property type="match status" value="1"/>
</dbReference>
<evidence type="ECO:0000313" key="7">
    <source>
        <dbReference type="EMBL" id="MDT3767682.1"/>
    </source>
</evidence>
<dbReference type="CDD" id="cd16964">
    <property type="entry name" value="YqgF"/>
    <property type="match status" value="1"/>
</dbReference>
<evidence type="ECO:0000256" key="1">
    <source>
        <dbReference type="ARBA" id="ARBA00022490"/>
    </source>
</evidence>
<dbReference type="HAMAP" id="MF_00651">
    <property type="entry name" value="Nuclease_YqgF"/>
    <property type="match status" value="1"/>
</dbReference>
<keyword evidence="1 5" id="KW-0963">Cytoplasm</keyword>
<keyword evidence="4 5" id="KW-0378">Hydrolase</keyword>
<comment type="caution">
    <text evidence="7">The sequence shown here is derived from an EMBL/GenBank/DDBJ whole genome shotgun (WGS) entry which is preliminary data.</text>
</comment>
<reference evidence="7 8" key="1">
    <citation type="submission" date="2023-06" db="EMBL/GenBank/DDBJ databases">
        <title>Draft genome sequence of Gleimia hominis type strain CCUG 57540T.</title>
        <authorList>
            <person name="Salva-Serra F."/>
            <person name="Cardew S."/>
            <person name="Jensie Markopoulos S."/>
            <person name="Ohlen M."/>
            <person name="Inganas E."/>
            <person name="Svensson-Stadler L."/>
            <person name="Moore E.R.B."/>
        </authorList>
    </citation>
    <scope>NUCLEOTIDE SEQUENCE [LARGE SCALE GENOMIC DNA]</scope>
    <source>
        <strain evidence="7 8">CCUG 57540</strain>
    </source>
</reference>
<feature type="domain" description="YqgF/RNase H-like" evidence="6">
    <location>
        <begin position="9"/>
        <end position="110"/>
    </location>
</feature>
<evidence type="ECO:0000256" key="2">
    <source>
        <dbReference type="ARBA" id="ARBA00022517"/>
    </source>
</evidence>
<evidence type="ECO:0000313" key="8">
    <source>
        <dbReference type="Proteomes" id="UP001247542"/>
    </source>
</evidence>
<sequence>MTAQSFRAGVRIGVDYGGARIGVAVTDPAGRFALPHETVARSKWGEDVDQIADLAEQLAAIEIVVGLPKHLSGASGASAKSARKFAHKLGSACPQLRVCMVDERLTTSTAHEQLAAAGIDNRRRKDKVDQVAATVILEQAIEIERRTGKEPGETISRGRPAGS</sequence>
<dbReference type="SUPFAM" id="SSF53098">
    <property type="entry name" value="Ribonuclease H-like"/>
    <property type="match status" value="1"/>
</dbReference>
<dbReference type="InterPro" id="IPR012337">
    <property type="entry name" value="RNaseH-like_sf"/>
</dbReference>
<dbReference type="SMART" id="SM00732">
    <property type="entry name" value="YqgFc"/>
    <property type="match status" value="1"/>
</dbReference>
<comment type="similarity">
    <text evidence="5">Belongs to the YqgF HJR family.</text>
</comment>
<dbReference type="InterPro" id="IPR037027">
    <property type="entry name" value="YqgF/RNaseH-like_dom_sf"/>
</dbReference>
<dbReference type="EMBL" id="JASXSX010000001">
    <property type="protein sequence ID" value="MDT3767682.1"/>
    <property type="molecule type" value="Genomic_DNA"/>
</dbReference>
<protein>
    <recommendedName>
        <fullName evidence="5">Putative pre-16S rRNA nuclease</fullName>
        <ecNumber evidence="5">3.1.-.-</ecNumber>
    </recommendedName>
</protein>
<dbReference type="RefSeq" id="WP_313273464.1">
    <property type="nucleotide sequence ID" value="NZ_JASXSX010000001.1"/>
</dbReference>